<comment type="caution">
    <text evidence="1">The sequence shown here is derived from an EMBL/GenBank/DDBJ whole genome shotgun (WGS) entry which is preliminary data.</text>
</comment>
<feature type="non-terminal residue" evidence="1">
    <location>
        <position position="78"/>
    </location>
</feature>
<evidence type="ECO:0000313" key="1">
    <source>
        <dbReference type="EMBL" id="GMS99463.1"/>
    </source>
</evidence>
<accession>A0AAV5TY43</accession>
<organism evidence="1 2">
    <name type="scientific">Pristionchus entomophagus</name>
    <dbReference type="NCBI Taxonomy" id="358040"/>
    <lineage>
        <taxon>Eukaryota</taxon>
        <taxon>Metazoa</taxon>
        <taxon>Ecdysozoa</taxon>
        <taxon>Nematoda</taxon>
        <taxon>Chromadorea</taxon>
        <taxon>Rhabditida</taxon>
        <taxon>Rhabditina</taxon>
        <taxon>Diplogasteromorpha</taxon>
        <taxon>Diplogasteroidea</taxon>
        <taxon>Neodiplogasteridae</taxon>
        <taxon>Pristionchus</taxon>
    </lineage>
</organism>
<protein>
    <recommendedName>
        <fullName evidence="3">RING-type domain-containing protein</fullName>
    </recommendedName>
</protein>
<dbReference type="EMBL" id="BTSX01000005">
    <property type="protein sequence ID" value="GMS99463.1"/>
    <property type="molecule type" value="Genomic_DNA"/>
</dbReference>
<proteinExistence type="predicted"/>
<reference evidence="1" key="1">
    <citation type="submission" date="2023-10" db="EMBL/GenBank/DDBJ databases">
        <title>Genome assembly of Pristionchus species.</title>
        <authorList>
            <person name="Yoshida K."/>
            <person name="Sommer R.J."/>
        </authorList>
    </citation>
    <scope>NUCLEOTIDE SEQUENCE</scope>
    <source>
        <strain evidence="1">RS0144</strain>
    </source>
</reference>
<sequence>FSSNLTMSRSLTATHHCDDFEEDLKEILRASLIATYKKNDIESAKRGDCFSRACRACASEAPYERSISIACGHAFCRE</sequence>
<keyword evidence="2" id="KW-1185">Reference proteome</keyword>
<feature type="non-terminal residue" evidence="1">
    <location>
        <position position="1"/>
    </location>
</feature>
<name>A0AAV5TY43_9BILA</name>
<evidence type="ECO:0000313" key="2">
    <source>
        <dbReference type="Proteomes" id="UP001432027"/>
    </source>
</evidence>
<dbReference type="Proteomes" id="UP001432027">
    <property type="component" value="Unassembled WGS sequence"/>
</dbReference>
<gene>
    <name evidence="1" type="ORF">PENTCL1PPCAC_21638</name>
</gene>
<dbReference type="AlphaFoldDB" id="A0AAV5TY43"/>
<evidence type="ECO:0008006" key="3">
    <source>
        <dbReference type="Google" id="ProtNLM"/>
    </source>
</evidence>